<dbReference type="GO" id="GO:0070941">
    <property type="term" value="P:eisosome assembly"/>
    <property type="evidence" value="ECO:0007669"/>
    <property type="project" value="TreeGrafter"/>
</dbReference>
<name>A0AAE0IGT9_9PEZI</name>
<dbReference type="Proteomes" id="UP001286456">
    <property type="component" value="Unassembled WGS sequence"/>
</dbReference>
<reference evidence="7" key="1">
    <citation type="journal article" date="2023" name="Mol. Phylogenet. Evol.">
        <title>Genome-scale phylogeny and comparative genomics of the fungal order Sordariales.</title>
        <authorList>
            <person name="Hensen N."/>
            <person name="Bonometti L."/>
            <person name="Westerberg I."/>
            <person name="Brannstrom I.O."/>
            <person name="Guillou S."/>
            <person name="Cros-Aarteil S."/>
            <person name="Calhoun S."/>
            <person name="Haridas S."/>
            <person name="Kuo A."/>
            <person name="Mondo S."/>
            <person name="Pangilinan J."/>
            <person name="Riley R."/>
            <person name="LaButti K."/>
            <person name="Andreopoulos B."/>
            <person name="Lipzen A."/>
            <person name="Chen C."/>
            <person name="Yan M."/>
            <person name="Daum C."/>
            <person name="Ng V."/>
            <person name="Clum A."/>
            <person name="Steindorff A."/>
            <person name="Ohm R.A."/>
            <person name="Martin F."/>
            <person name="Silar P."/>
            <person name="Natvig D.O."/>
            <person name="Lalanne C."/>
            <person name="Gautier V."/>
            <person name="Ament-Velasquez S.L."/>
            <person name="Kruys A."/>
            <person name="Hutchinson M.I."/>
            <person name="Powell A.J."/>
            <person name="Barry K."/>
            <person name="Miller A.N."/>
            <person name="Grigoriev I.V."/>
            <person name="Debuchy R."/>
            <person name="Gladieux P."/>
            <person name="Hiltunen Thoren M."/>
            <person name="Johannesson H."/>
        </authorList>
    </citation>
    <scope>NUCLEOTIDE SEQUENCE</scope>
    <source>
        <strain evidence="7">SMH4131-1</strain>
    </source>
</reference>
<organism evidence="7 8">
    <name type="scientific">Cercophora scortea</name>
    <dbReference type="NCBI Taxonomy" id="314031"/>
    <lineage>
        <taxon>Eukaryota</taxon>
        <taxon>Fungi</taxon>
        <taxon>Dikarya</taxon>
        <taxon>Ascomycota</taxon>
        <taxon>Pezizomycotina</taxon>
        <taxon>Sordariomycetes</taxon>
        <taxon>Sordariomycetidae</taxon>
        <taxon>Sordariales</taxon>
        <taxon>Lasiosphaeriaceae</taxon>
        <taxon>Cercophora</taxon>
    </lineage>
</organism>
<evidence type="ECO:0000313" key="8">
    <source>
        <dbReference type="Proteomes" id="UP001286456"/>
    </source>
</evidence>
<protein>
    <submittedName>
        <fullName evidence="7">Marvel domain-containing protein</fullName>
    </submittedName>
</protein>
<keyword evidence="4 5" id="KW-0472">Membrane</keyword>
<dbReference type="GO" id="GO:0005886">
    <property type="term" value="C:plasma membrane"/>
    <property type="evidence" value="ECO:0007669"/>
    <property type="project" value="TreeGrafter"/>
</dbReference>
<dbReference type="InterPro" id="IPR052649">
    <property type="entry name" value="NCE102-like"/>
</dbReference>
<proteinExistence type="predicted"/>
<dbReference type="GO" id="GO:0032126">
    <property type="term" value="C:eisosome"/>
    <property type="evidence" value="ECO:0007669"/>
    <property type="project" value="TreeGrafter"/>
</dbReference>
<dbReference type="EMBL" id="JAUEPO010000004">
    <property type="protein sequence ID" value="KAK3324772.1"/>
    <property type="molecule type" value="Genomic_DNA"/>
</dbReference>
<keyword evidence="3 5" id="KW-1133">Transmembrane helix</keyword>
<keyword evidence="2 5" id="KW-0812">Transmembrane</keyword>
<feature type="transmembrane region" description="Helical" evidence="5">
    <location>
        <begin position="69"/>
        <end position="91"/>
    </location>
</feature>
<evidence type="ECO:0000256" key="1">
    <source>
        <dbReference type="ARBA" id="ARBA00004141"/>
    </source>
</evidence>
<dbReference type="GO" id="GO:0072659">
    <property type="term" value="P:protein localization to plasma membrane"/>
    <property type="evidence" value="ECO:0007669"/>
    <property type="project" value="TreeGrafter"/>
</dbReference>
<dbReference type="PANTHER" id="PTHR28165:SF2">
    <property type="entry name" value="MARVEL DOMAIN-CONTAINING PROTEIN"/>
    <property type="match status" value="1"/>
</dbReference>
<gene>
    <name evidence="7" type="ORF">B0T19DRAFT_444160</name>
</gene>
<accession>A0AAE0IGT9</accession>
<evidence type="ECO:0000259" key="6">
    <source>
        <dbReference type="Pfam" id="PF01284"/>
    </source>
</evidence>
<dbReference type="AlphaFoldDB" id="A0AAE0IGT9"/>
<evidence type="ECO:0000256" key="5">
    <source>
        <dbReference type="SAM" id="Phobius"/>
    </source>
</evidence>
<evidence type="ECO:0000256" key="2">
    <source>
        <dbReference type="ARBA" id="ARBA00022692"/>
    </source>
</evidence>
<feature type="transmembrane region" description="Helical" evidence="5">
    <location>
        <begin position="7"/>
        <end position="28"/>
    </location>
</feature>
<sequence>MLSTVAFGLRGIQFVFAIVVLGLAVTLFKQQVYGSAPTTTTYSIFTGAFGIIVAVAGVAGLLVEAIPSIVNMALDAVMGILFLGGGIAWAVGLKGINCKLQETQNAQSMLFNGLLNEGTTDFGHGIDYGVTDGATSEQEIFDRLSSNCQKALADEVVQFISFGLAIGLVVLTFLSRKKGGYVS</sequence>
<reference evidence="7" key="2">
    <citation type="submission" date="2023-06" db="EMBL/GenBank/DDBJ databases">
        <authorList>
            <consortium name="Lawrence Berkeley National Laboratory"/>
            <person name="Haridas S."/>
            <person name="Hensen N."/>
            <person name="Bonometti L."/>
            <person name="Westerberg I."/>
            <person name="Brannstrom I.O."/>
            <person name="Guillou S."/>
            <person name="Cros-Aarteil S."/>
            <person name="Calhoun S."/>
            <person name="Kuo A."/>
            <person name="Mondo S."/>
            <person name="Pangilinan J."/>
            <person name="Riley R."/>
            <person name="Labutti K."/>
            <person name="Andreopoulos B."/>
            <person name="Lipzen A."/>
            <person name="Chen C."/>
            <person name="Yanf M."/>
            <person name="Daum C."/>
            <person name="Ng V."/>
            <person name="Clum A."/>
            <person name="Steindorff A."/>
            <person name="Ohm R."/>
            <person name="Martin F."/>
            <person name="Silar P."/>
            <person name="Natvig D."/>
            <person name="Lalanne C."/>
            <person name="Gautier V."/>
            <person name="Ament-Velasquez S.L."/>
            <person name="Kruys A."/>
            <person name="Hutchinson M.I."/>
            <person name="Powell A.J."/>
            <person name="Barry K."/>
            <person name="Miller A.N."/>
            <person name="Grigoriev I.V."/>
            <person name="Debuchy R."/>
            <person name="Gladieux P."/>
            <person name="Thoren M.H."/>
            <person name="Johannesson H."/>
        </authorList>
    </citation>
    <scope>NUCLEOTIDE SEQUENCE</scope>
    <source>
        <strain evidence="7">SMH4131-1</strain>
    </source>
</reference>
<evidence type="ECO:0000256" key="3">
    <source>
        <dbReference type="ARBA" id="ARBA00022989"/>
    </source>
</evidence>
<dbReference type="Pfam" id="PF01284">
    <property type="entry name" value="MARVEL"/>
    <property type="match status" value="1"/>
</dbReference>
<feature type="domain" description="MARVEL" evidence="6">
    <location>
        <begin position="5"/>
        <end position="171"/>
    </location>
</feature>
<keyword evidence="8" id="KW-1185">Reference proteome</keyword>
<dbReference type="PANTHER" id="PTHR28165">
    <property type="entry name" value="NON-CLASSICAL EXPORT PROTEIN 2-RELATED"/>
    <property type="match status" value="1"/>
</dbReference>
<comment type="caution">
    <text evidence="7">The sequence shown here is derived from an EMBL/GenBank/DDBJ whole genome shotgun (WGS) entry which is preliminary data.</text>
</comment>
<evidence type="ECO:0000313" key="7">
    <source>
        <dbReference type="EMBL" id="KAK3324772.1"/>
    </source>
</evidence>
<comment type="subcellular location">
    <subcellularLocation>
        <location evidence="1">Membrane</location>
        <topology evidence="1">Multi-pass membrane protein</topology>
    </subcellularLocation>
</comment>
<dbReference type="InterPro" id="IPR008253">
    <property type="entry name" value="Marvel"/>
</dbReference>
<feature type="transmembrane region" description="Helical" evidence="5">
    <location>
        <begin position="40"/>
        <end position="62"/>
    </location>
</feature>
<evidence type="ECO:0000256" key="4">
    <source>
        <dbReference type="ARBA" id="ARBA00023136"/>
    </source>
</evidence>
<feature type="transmembrane region" description="Helical" evidence="5">
    <location>
        <begin position="156"/>
        <end position="174"/>
    </location>
</feature>